<feature type="compositionally biased region" description="Acidic residues" evidence="1">
    <location>
        <begin position="250"/>
        <end position="261"/>
    </location>
</feature>
<name>A0A2U3MZN3_9GAMM</name>
<evidence type="ECO:0000313" key="2">
    <source>
        <dbReference type="EMBL" id="SPL70854.1"/>
    </source>
</evidence>
<sequence length="380" mass="41948">MTVKIAMDESQRRYDGNGHLIIDRTIITKAAVNDYMGKEIPKHEELGLDPNRIYRLLRDPEELKKALFSFQGIQFLIRHIPVHADEPQKDSTVGSIGTDVEMEGDDVYSSMRVWDQKAIDYIESKKMQELSAGYAYTADMTPGEFQGQPYDGVMRNIHGNHVALVKHGRIGSDAVIADHLPIELVEIQMSGKTRLKKGAVGRIAAVLKGMAMDADLGQDEVEKVVNAVADEMEDDPKPAKDEDEPKKAEDEEEEPAKDEDEPTKAKDEDPKLKPAMDAALITANAKTEARQEMMALFNAREVVKPLVGVIAMDGALDSAEAVYEYALNEKGINTKGVHPSAYQSMVGLLIQSNQQQNARPTMALDSNAVAETQKLVGRFG</sequence>
<protein>
    <recommendedName>
        <fullName evidence="4">DUF2213 domain-containing protein</fullName>
    </recommendedName>
</protein>
<reference evidence="3" key="1">
    <citation type="submission" date="2018-03" db="EMBL/GenBank/DDBJ databases">
        <authorList>
            <person name="Blom J."/>
        </authorList>
    </citation>
    <scope>NUCLEOTIDE SEQUENCE [LARGE SCALE GENOMIC DNA]</scope>
    <source>
        <strain evidence="3">KPC-SM-21</strain>
    </source>
</reference>
<dbReference type="Pfam" id="PF09979">
    <property type="entry name" value="DUF2213"/>
    <property type="match status" value="1"/>
</dbReference>
<feature type="compositionally biased region" description="Basic and acidic residues" evidence="1">
    <location>
        <begin position="262"/>
        <end position="274"/>
    </location>
</feature>
<dbReference type="AlphaFoldDB" id="A0A2U3MZN3"/>
<dbReference type="EMBL" id="OOGT01000086">
    <property type="protein sequence ID" value="SPL70854.1"/>
    <property type="molecule type" value="Genomic_DNA"/>
</dbReference>
<gene>
    <name evidence="2" type="ORF">KPC_2032</name>
</gene>
<dbReference type="InterPro" id="IPR016913">
    <property type="entry name" value="UCP029215"/>
</dbReference>
<dbReference type="RefSeq" id="WP_121974303.1">
    <property type="nucleotide sequence ID" value="NZ_OOGT01000086.1"/>
</dbReference>
<evidence type="ECO:0000313" key="3">
    <source>
        <dbReference type="Proteomes" id="UP000245974"/>
    </source>
</evidence>
<keyword evidence="3" id="KW-1185">Reference proteome</keyword>
<feature type="region of interest" description="Disordered" evidence="1">
    <location>
        <begin position="230"/>
        <end position="274"/>
    </location>
</feature>
<evidence type="ECO:0000256" key="1">
    <source>
        <dbReference type="SAM" id="MobiDB-lite"/>
    </source>
</evidence>
<dbReference type="Proteomes" id="UP000245974">
    <property type="component" value="Unassembled WGS sequence"/>
</dbReference>
<feature type="compositionally biased region" description="Basic and acidic residues" evidence="1">
    <location>
        <begin position="235"/>
        <end position="249"/>
    </location>
</feature>
<organism evidence="2 3">
    <name type="scientific">Acinetobacter stercoris</name>
    <dbReference type="NCBI Taxonomy" id="2126983"/>
    <lineage>
        <taxon>Bacteria</taxon>
        <taxon>Pseudomonadati</taxon>
        <taxon>Pseudomonadota</taxon>
        <taxon>Gammaproteobacteria</taxon>
        <taxon>Moraxellales</taxon>
        <taxon>Moraxellaceae</taxon>
        <taxon>Acinetobacter</taxon>
    </lineage>
</organism>
<proteinExistence type="predicted"/>
<evidence type="ECO:0008006" key="4">
    <source>
        <dbReference type="Google" id="ProtNLM"/>
    </source>
</evidence>
<accession>A0A2U3MZN3</accession>
<dbReference type="OrthoDB" id="9813763at2"/>
<dbReference type="InParanoid" id="A0A2U3MZN3"/>